<dbReference type="InterPro" id="IPR033467">
    <property type="entry name" value="Tesmin/TSO1-like_CXC"/>
</dbReference>
<evidence type="ECO:0000256" key="4">
    <source>
        <dbReference type="SAM" id="MobiDB-lite"/>
    </source>
</evidence>
<dbReference type="PROSITE" id="PS51634">
    <property type="entry name" value="CRC"/>
    <property type="match status" value="1"/>
</dbReference>
<evidence type="ECO:0000259" key="5">
    <source>
        <dbReference type="PROSITE" id="PS51634"/>
    </source>
</evidence>
<comment type="caution">
    <text evidence="6">The sequence shown here is derived from an EMBL/GenBank/DDBJ whole genome shotgun (WGS) entry which is preliminary data.</text>
</comment>
<comment type="subcellular location">
    <subcellularLocation>
        <location evidence="1">Nucleus</location>
    </subcellularLocation>
</comment>
<gene>
    <name evidence="6" type="ORF">POM88_020561</name>
</gene>
<dbReference type="PANTHER" id="PTHR46159">
    <property type="entry name" value="PROTEIN TESMIN/TSO1-LIKE CXC 2"/>
    <property type="match status" value="1"/>
</dbReference>
<evidence type="ECO:0000313" key="6">
    <source>
        <dbReference type="EMBL" id="KAK1382826.1"/>
    </source>
</evidence>
<dbReference type="GO" id="GO:0003700">
    <property type="term" value="F:DNA-binding transcription factor activity"/>
    <property type="evidence" value="ECO:0007669"/>
    <property type="project" value="InterPro"/>
</dbReference>
<protein>
    <recommendedName>
        <fullName evidence="5">CRC domain-containing protein</fullName>
    </recommendedName>
</protein>
<reference evidence="6" key="1">
    <citation type="submission" date="2023-02" db="EMBL/GenBank/DDBJ databases">
        <title>Genome of toxic invasive species Heracleum sosnowskyi carries increased number of genes despite the absence of recent whole-genome duplications.</title>
        <authorList>
            <person name="Schelkunov M."/>
            <person name="Shtratnikova V."/>
            <person name="Makarenko M."/>
            <person name="Klepikova A."/>
            <person name="Omelchenko D."/>
            <person name="Novikova G."/>
            <person name="Obukhova E."/>
            <person name="Bogdanov V."/>
            <person name="Penin A."/>
            <person name="Logacheva M."/>
        </authorList>
    </citation>
    <scope>NUCLEOTIDE SEQUENCE</scope>
    <source>
        <strain evidence="6">Hsosn_3</strain>
        <tissue evidence="6">Leaf</tissue>
    </source>
</reference>
<organism evidence="6 7">
    <name type="scientific">Heracleum sosnowskyi</name>
    <dbReference type="NCBI Taxonomy" id="360622"/>
    <lineage>
        <taxon>Eukaryota</taxon>
        <taxon>Viridiplantae</taxon>
        <taxon>Streptophyta</taxon>
        <taxon>Embryophyta</taxon>
        <taxon>Tracheophyta</taxon>
        <taxon>Spermatophyta</taxon>
        <taxon>Magnoliopsida</taxon>
        <taxon>eudicotyledons</taxon>
        <taxon>Gunneridae</taxon>
        <taxon>Pentapetalae</taxon>
        <taxon>asterids</taxon>
        <taxon>campanulids</taxon>
        <taxon>Apiales</taxon>
        <taxon>Apiaceae</taxon>
        <taxon>Apioideae</taxon>
        <taxon>apioid superclade</taxon>
        <taxon>Tordylieae</taxon>
        <taxon>Tordyliinae</taxon>
        <taxon>Heracleum</taxon>
    </lineage>
</organism>
<dbReference type="PANTHER" id="PTHR46159:SF6">
    <property type="entry name" value="OS12G0605300 PROTEIN"/>
    <property type="match status" value="1"/>
</dbReference>
<dbReference type="Proteomes" id="UP001237642">
    <property type="component" value="Unassembled WGS sequence"/>
</dbReference>
<dbReference type="SMART" id="SM01114">
    <property type="entry name" value="CXC"/>
    <property type="match status" value="2"/>
</dbReference>
<evidence type="ECO:0000313" key="7">
    <source>
        <dbReference type="Proteomes" id="UP001237642"/>
    </source>
</evidence>
<dbReference type="GO" id="GO:0005634">
    <property type="term" value="C:nucleus"/>
    <property type="evidence" value="ECO:0007669"/>
    <property type="project" value="UniProtKB-SubCell"/>
</dbReference>
<evidence type="ECO:0000256" key="1">
    <source>
        <dbReference type="ARBA" id="ARBA00004123"/>
    </source>
</evidence>
<dbReference type="Pfam" id="PF03638">
    <property type="entry name" value="TCR"/>
    <property type="match status" value="2"/>
</dbReference>
<dbReference type="InterPro" id="IPR044522">
    <property type="entry name" value="TSO1-like"/>
</dbReference>
<proteinExistence type="inferred from homology"/>
<comment type="similarity">
    <text evidence="2">Belongs to the lin-54 family.</text>
</comment>
<evidence type="ECO:0000256" key="3">
    <source>
        <dbReference type="ARBA" id="ARBA00023242"/>
    </source>
</evidence>
<sequence length="747" mass="82319">MERCSKKSGSGVRHVHLSLERFRERRSFGCNTTREFNRRASLGFGAKQWEDKRFLASCFDARISQNDLIPRHIGRPQAGIKLLGRVDSTVFSYVSGLSPIKHYNGPPVAQSFPGLTYSPQVFTSPQINPQNQSTSLERPQYHHVSSEYSKQNGDKNDDIAPFIYTSGELITDLSYQVNSHDVGQSSSNSTHGEGGITSEYAEYLLKMIRDDAGHVTNLSLKQSDTATPSTKDFAECINYSSINGEQENGHVSQQMYDTRCLQYDESQQSTVAKSCGSMSQPNAASISRSFASGSQVLKSSCAAIYAPPNSVELENINKPTSFMFNAPKFGRSSVAVSKPSGIGLHLNSIVNVLPMGYGASASVKSTDEDCMIVQGKKLLCTTDSHSTDDAGNLPTSSKSVDGLLVRTEEMEWRNPCPRSTKPMYNPLLLQKPTEHHSTSCDNMEYTKMSSEKKRKRSTGISDEDGCKRCNCKKTKCLKQRCDCFAAGYYCGQNCSCQGCFNRPEYQDTVVDTRQHIVSRDPLAFAPKILQQVATVTYERFLQDINKLTPSSARNERGCNCKKSMCLKRYCQCYQSNVGCSDGCRCAGCKNVYGKKKANNLFASESGSSKHAAITEGTNNIPCPESDTFSSLNSSQLCSSPITSVVQFGENKLPVVPDSESKFYNILEDDDIAELLKEHQVSFSEVKVRSPNNKRVSPPHSRFPELRPSSSMTALRGGRKFILKAVPSFPPVAPCTDVKSTSSPSNML</sequence>
<accession>A0AAD8ID63</accession>
<feature type="region of interest" description="Disordered" evidence="4">
    <location>
        <begin position="434"/>
        <end position="464"/>
    </location>
</feature>
<dbReference type="AlphaFoldDB" id="A0AAD8ID63"/>
<feature type="domain" description="CRC" evidence="5">
    <location>
        <begin position="465"/>
        <end position="593"/>
    </location>
</feature>
<keyword evidence="3" id="KW-0539">Nucleus</keyword>
<keyword evidence="7" id="KW-1185">Reference proteome</keyword>
<dbReference type="InterPro" id="IPR005172">
    <property type="entry name" value="CRC"/>
</dbReference>
<reference evidence="6" key="2">
    <citation type="submission" date="2023-05" db="EMBL/GenBank/DDBJ databases">
        <authorList>
            <person name="Schelkunov M.I."/>
        </authorList>
    </citation>
    <scope>NUCLEOTIDE SEQUENCE</scope>
    <source>
        <strain evidence="6">Hsosn_3</strain>
        <tissue evidence="6">Leaf</tissue>
    </source>
</reference>
<name>A0AAD8ID63_9APIA</name>
<dbReference type="EMBL" id="JAUIZM010000005">
    <property type="protein sequence ID" value="KAK1382826.1"/>
    <property type="molecule type" value="Genomic_DNA"/>
</dbReference>
<evidence type="ECO:0000256" key="2">
    <source>
        <dbReference type="ARBA" id="ARBA00007267"/>
    </source>
</evidence>
<feature type="region of interest" description="Disordered" evidence="4">
    <location>
        <begin position="688"/>
        <end position="709"/>
    </location>
</feature>